<dbReference type="eggNOG" id="COG0569">
    <property type="taxonomic scope" value="Bacteria"/>
</dbReference>
<dbReference type="PROSITE" id="PS51202">
    <property type="entry name" value="RCK_C"/>
    <property type="match status" value="1"/>
</dbReference>
<dbReference type="InterPro" id="IPR006036">
    <property type="entry name" value="K_uptake_TrkA"/>
</dbReference>
<dbReference type="HOGENOM" id="CLU_046525_2_4_11"/>
<dbReference type="Pfam" id="PF02254">
    <property type="entry name" value="TrkA_N"/>
    <property type="match status" value="1"/>
</dbReference>
<dbReference type="PRINTS" id="PR00335">
    <property type="entry name" value="KUPTAKETRKA"/>
</dbReference>
<dbReference type="Proteomes" id="UP000215043">
    <property type="component" value="Chromosome"/>
</dbReference>
<dbReference type="Pfam" id="PF02080">
    <property type="entry name" value="TrkA_C"/>
    <property type="match status" value="1"/>
</dbReference>
<keyword evidence="2" id="KW-0813">Transport</keyword>
<evidence type="ECO:0000259" key="6">
    <source>
        <dbReference type="PROSITE" id="PS51202"/>
    </source>
</evidence>
<accession>A0A099D4A1</accession>
<dbReference type="EMBL" id="JPMV01000025">
    <property type="protein sequence ID" value="KGI80869.1"/>
    <property type="molecule type" value="Genomic_DNA"/>
</dbReference>
<keyword evidence="2" id="KW-0406">Ion transport</keyword>
<dbReference type="InterPro" id="IPR006037">
    <property type="entry name" value="RCK_C"/>
</dbReference>
<proteinExistence type="predicted"/>
<dbReference type="InterPro" id="IPR036291">
    <property type="entry name" value="NAD(P)-bd_dom_sf"/>
</dbReference>
<reference evidence="7 10" key="2">
    <citation type="submission" date="2017-08" db="EMBL/GenBank/DDBJ databases">
        <title>The complete genome sequence of moderately halophilic actinomycete Actinopolyspora erythraea YIM 90600, the producer of novel erythromycin, novel actinopolysporins A-C and tubercidin.</title>
        <authorList>
            <person name="Yin M."/>
            <person name="Tang S."/>
        </authorList>
    </citation>
    <scope>NUCLEOTIDE SEQUENCE [LARGE SCALE GENOMIC DNA]</scope>
    <source>
        <strain evidence="7 10">YIM 90600</strain>
    </source>
</reference>
<dbReference type="PANTHER" id="PTHR43833:SF8">
    <property type="entry name" value="TRK SYSTEM POTASSIUM UPTAKE PROTEIN TRKA"/>
    <property type="match status" value="1"/>
</dbReference>
<evidence type="ECO:0000313" key="7">
    <source>
        <dbReference type="EMBL" id="ASU79500.1"/>
    </source>
</evidence>
<protein>
    <recommendedName>
        <fullName evidence="1">Trk system potassium uptake protein TrkA</fullName>
    </recommendedName>
</protein>
<reference evidence="8 9" key="1">
    <citation type="journal article" date="2014" name="PLoS ONE">
        <title>Identification and Characterization of a New Erythromycin Biosynthetic Gene Cluster in Actinopolyspora erythraea YIM90600, a Novel Erythronolide-Producing Halophilic Actinomycete Isolated from Salt Field.</title>
        <authorList>
            <person name="Chen D."/>
            <person name="Feng J."/>
            <person name="Huang L."/>
            <person name="Zhang Q."/>
            <person name="Wu J."/>
            <person name="Zhu X."/>
            <person name="Duan Y."/>
            <person name="Xu Z."/>
        </authorList>
    </citation>
    <scope>NUCLEOTIDE SEQUENCE [LARGE SCALE GENOMIC DNA]</scope>
    <source>
        <strain evidence="8 9">YIM90600</strain>
    </source>
</reference>
<evidence type="ECO:0000256" key="2">
    <source>
        <dbReference type="ARBA" id="ARBA00022538"/>
    </source>
</evidence>
<dbReference type="PANTHER" id="PTHR43833">
    <property type="entry name" value="POTASSIUM CHANNEL PROTEIN 2-RELATED-RELATED"/>
    <property type="match status" value="1"/>
</dbReference>
<dbReference type="InterPro" id="IPR003148">
    <property type="entry name" value="RCK_N"/>
</dbReference>
<gene>
    <name evidence="7" type="ORF">CDG81_15825</name>
    <name evidence="8" type="ORF">IL38_13935</name>
</gene>
<dbReference type="RefSeq" id="WP_043574339.1">
    <property type="nucleotide sequence ID" value="NZ_CP022752.1"/>
</dbReference>
<keyword evidence="3" id="KW-0630">Potassium</keyword>
<sequence length="221" mass="23950">MHVVIMGCGRVGASLAAALQRLEHTVAVVDKNGEAFHRLSKQFHGQCVTGNGFDRDVLTEAGIDRAEAFAAVSNGDNSNIVSARVARETFGVDHVVARIYDPKRAEVYQRLGIPTVATVPWTTDRFLRMLLPEGVATEWRDPSGSVAVLRLPLHEGWVGSRIRDLETATGCRVAFIMRFGNGVLPKPDTVVQADDAVYIAALSGTITEITATAQRPPEETE</sequence>
<dbReference type="SUPFAM" id="SSF51735">
    <property type="entry name" value="NAD(P)-binding Rossmann-fold domains"/>
    <property type="match status" value="1"/>
</dbReference>
<dbReference type="GO" id="GO:0005886">
    <property type="term" value="C:plasma membrane"/>
    <property type="evidence" value="ECO:0007669"/>
    <property type="project" value="InterPro"/>
</dbReference>
<dbReference type="Proteomes" id="UP000029737">
    <property type="component" value="Unassembled WGS sequence"/>
</dbReference>
<feature type="domain" description="RCK C-terminal" evidence="6">
    <location>
        <begin position="133"/>
        <end position="215"/>
    </location>
</feature>
<dbReference type="OrthoDB" id="3208998at2"/>
<dbReference type="EMBL" id="CP022752">
    <property type="protein sequence ID" value="ASU79500.1"/>
    <property type="molecule type" value="Genomic_DNA"/>
</dbReference>
<evidence type="ECO:0000313" key="10">
    <source>
        <dbReference type="Proteomes" id="UP000215043"/>
    </source>
</evidence>
<keyword evidence="2" id="KW-0633">Potassium transport</keyword>
<feature type="domain" description="RCK N-terminal" evidence="5">
    <location>
        <begin position="1"/>
        <end position="118"/>
    </location>
</feature>
<keyword evidence="9" id="KW-1185">Reference proteome</keyword>
<evidence type="ECO:0000259" key="5">
    <source>
        <dbReference type="PROSITE" id="PS51201"/>
    </source>
</evidence>
<dbReference type="GO" id="GO:0015079">
    <property type="term" value="F:potassium ion transmembrane transporter activity"/>
    <property type="evidence" value="ECO:0007669"/>
    <property type="project" value="InterPro"/>
</dbReference>
<name>A0A099D4A1_9ACTN</name>
<dbReference type="InterPro" id="IPR036721">
    <property type="entry name" value="RCK_C_sf"/>
</dbReference>
<evidence type="ECO:0000256" key="3">
    <source>
        <dbReference type="ARBA" id="ARBA00022958"/>
    </source>
</evidence>
<dbReference type="Gene3D" id="3.30.70.1450">
    <property type="entry name" value="Regulator of K+ conductance, C-terminal domain"/>
    <property type="match status" value="1"/>
</dbReference>
<evidence type="ECO:0000313" key="8">
    <source>
        <dbReference type="EMBL" id="KGI80869.1"/>
    </source>
</evidence>
<dbReference type="Gene3D" id="3.40.50.720">
    <property type="entry name" value="NAD(P)-binding Rossmann-like Domain"/>
    <property type="match status" value="1"/>
</dbReference>
<evidence type="ECO:0000256" key="4">
    <source>
        <dbReference type="ARBA" id="ARBA00023027"/>
    </source>
</evidence>
<evidence type="ECO:0000313" key="9">
    <source>
        <dbReference type="Proteomes" id="UP000029737"/>
    </source>
</evidence>
<dbReference type="KEGG" id="aey:CDG81_15825"/>
<evidence type="ECO:0000256" key="1">
    <source>
        <dbReference type="ARBA" id="ARBA00017378"/>
    </source>
</evidence>
<organism evidence="7 10">
    <name type="scientific">Actinopolyspora erythraea</name>
    <dbReference type="NCBI Taxonomy" id="414996"/>
    <lineage>
        <taxon>Bacteria</taxon>
        <taxon>Bacillati</taxon>
        <taxon>Actinomycetota</taxon>
        <taxon>Actinomycetes</taxon>
        <taxon>Actinopolysporales</taxon>
        <taxon>Actinopolysporaceae</taxon>
        <taxon>Actinopolyspora</taxon>
    </lineage>
</organism>
<keyword evidence="4" id="KW-0520">NAD</keyword>
<dbReference type="PROSITE" id="PS51201">
    <property type="entry name" value="RCK_N"/>
    <property type="match status" value="1"/>
</dbReference>
<dbReference type="AlphaFoldDB" id="A0A099D4A1"/>
<dbReference type="InterPro" id="IPR050721">
    <property type="entry name" value="Trk_Ktr_HKT_K-transport"/>
</dbReference>
<dbReference type="SUPFAM" id="SSF116726">
    <property type="entry name" value="TrkA C-terminal domain-like"/>
    <property type="match status" value="1"/>
</dbReference>